<evidence type="ECO:0000256" key="11">
    <source>
        <dbReference type="ARBA" id="ARBA00059294"/>
    </source>
</evidence>
<keyword evidence="10" id="KW-0539">Nucleus</keyword>
<feature type="compositionally biased region" description="Basic and acidic residues" evidence="13">
    <location>
        <begin position="51"/>
        <end position="68"/>
    </location>
</feature>
<dbReference type="GO" id="GO:0003677">
    <property type="term" value="F:DNA binding"/>
    <property type="evidence" value="ECO:0007669"/>
    <property type="project" value="UniProtKB-KW"/>
</dbReference>
<evidence type="ECO:0000256" key="5">
    <source>
        <dbReference type="ARBA" id="ARBA00022801"/>
    </source>
</evidence>
<feature type="region of interest" description="Disordered" evidence="13">
    <location>
        <begin position="1"/>
        <end position="22"/>
    </location>
</feature>
<dbReference type="PROSITE" id="PS51192">
    <property type="entry name" value="HELICASE_ATP_BIND_1"/>
    <property type="match status" value="1"/>
</dbReference>
<dbReference type="InterPro" id="IPR027417">
    <property type="entry name" value="P-loop_NTPase"/>
</dbReference>
<dbReference type="InterPro" id="IPR038718">
    <property type="entry name" value="SNF2-like_sf"/>
</dbReference>
<evidence type="ECO:0000259" key="15">
    <source>
        <dbReference type="PROSITE" id="PS51194"/>
    </source>
</evidence>
<feature type="domain" description="Helicase C-terminal" evidence="15">
    <location>
        <begin position="764"/>
        <end position="924"/>
    </location>
</feature>
<feature type="compositionally biased region" description="Acidic residues" evidence="13">
    <location>
        <begin position="82"/>
        <end position="103"/>
    </location>
</feature>
<dbReference type="Gene3D" id="3.40.50.300">
    <property type="entry name" value="P-loop containing nucleotide triphosphate hydrolases"/>
    <property type="match status" value="1"/>
</dbReference>
<feature type="region of interest" description="Disordered" evidence="13">
    <location>
        <begin position="193"/>
        <end position="227"/>
    </location>
</feature>
<comment type="subcellular location">
    <subcellularLocation>
        <location evidence="1">Nucleus</location>
    </subcellularLocation>
</comment>
<dbReference type="InterPro" id="IPR014001">
    <property type="entry name" value="Helicase_ATP-bd"/>
</dbReference>
<evidence type="ECO:0000256" key="12">
    <source>
        <dbReference type="ARBA" id="ARBA00069890"/>
    </source>
</evidence>
<evidence type="ECO:0000313" key="17">
    <source>
        <dbReference type="WBParaSite" id="mrna-Wban_09987"/>
    </source>
</evidence>
<feature type="compositionally biased region" description="Basic and acidic residues" evidence="13">
    <location>
        <begin position="215"/>
        <end position="226"/>
    </location>
</feature>
<feature type="domain" description="Helicase ATP-binding" evidence="14">
    <location>
        <begin position="413"/>
        <end position="579"/>
    </location>
</feature>
<keyword evidence="8" id="KW-0156">Chromatin regulator</keyword>
<dbReference type="GO" id="GO:0005694">
    <property type="term" value="C:chromosome"/>
    <property type="evidence" value="ECO:0007669"/>
    <property type="project" value="UniProtKB-ARBA"/>
</dbReference>
<feature type="compositionally biased region" description="Acidic residues" evidence="13">
    <location>
        <begin position="249"/>
        <end position="258"/>
    </location>
</feature>
<proteinExistence type="inferred from homology"/>
<feature type="region of interest" description="Disordered" evidence="13">
    <location>
        <begin position="241"/>
        <end position="287"/>
    </location>
</feature>
<feature type="compositionally biased region" description="Polar residues" evidence="13">
    <location>
        <begin position="110"/>
        <end position="122"/>
    </location>
</feature>
<keyword evidence="7" id="KW-0067">ATP-binding</keyword>
<name>A0AAF5Q4M3_WUCBA</name>
<accession>A0AAF5Q4M3</accession>
<organism evidence="16 17">
    <name type="scientific">Wuchereria bancrofti</name>
    <dbReference type="NCBI Taxonomy" id="6293"/>
    <lineage>
        <taxon>Eukaryota</taxon>
        <taxon>Metazoa</taxon>
        <taxon>Ecdysozoa</taxon>
        <taxon>Nematoda</taxon>
        <taxon>Chromadorea</taxon>
        <taxon>Rhabditida</taxon>
        <taxon>Spirurina</taxon>
        <taxon>Spiruromorpha</taxon>
        <taxon>Filarioidea</taxon>
        <taxon>Onchocercidae</taxon>
        <taxon>Wuchereria</taxon>
    </lineage>
</organism>
<reference evidence="16" key="2">
    <citation type="journal article" date="2016" name="Mol. Ecol.">
        <title>Population genomics of the filarial nematode parasite Wuchereria bancrofti from mosquitoes.</title>
        <authorList>
            <person name="Small S.T."/>
            <person name="Reimer L.J."/>
            <person name="Tisch D.J."/>
            <person name="King C.L."/>
            <person name="Christensen B.M."/>
            <person name="Siba P.M."/>
            <person name="Kazura J.W."/>
            <person name="Serre D."/>
            <person name="Zimmerman P.A."/>
        </authorList>
    </citation>
    <scope>NUCLEOTIDE SEQUENCE</scope>
    <source>
        <strain evidence="16">pt0022</strain>
    </source>
</reference>
<feature type="compositionally biased region" description="Basic and acidic residues" evidence="13">
    <location>
        <begin position="11"/>
        <end position="22"/>
    </location>
</feature>
<evidence type="ECO:0000256" key="13">
    <source>
        <dbReference type="SAM" id="MobiDB-lite"/>
    </source>
</evidence>
<dbReference type="Gene3D" id="3.40.50.10810">
    <property type="entry name" value="Tandem AAA-ATPase domain"/>
    <property type="match status" value="1"/>
</dbReference>
<evidence type="ECO:0000256" key="9">
    <source>
        <dbReference type="ARBA" id="ARBA00023125"/>
    </source>
</evidence>
<keyword evidence="9" id="KW-0238">DNA-binding</keyword>
<dbReference type="SUPFAM" id="SSF52540">
    <property type="entry name" value="P-loop containing nucleoside triphosphate hydrolases"/>
    <property type="match status" value="2"/>
</dbReference>
<dbReference type="GO" id="GO:0005524">
    <property type="term" value="F:ATP binding"/>
    <property type="evidence" value="ECO:0007669"/>
    <property type="project" value="UniProtKB-KW"/>
</dbReference>
<dbReference type="GO" id="GO:0006325">
    <property type="term" value="P:chromatin organization"/>
    <property type="evidence" value="ECO:0007669"/>
    <property type="project" value="UniProtKB-KW"/>
</dbReference>
<dbReference type="Proteomes" id="UP000093561">
    <property type="component" value="Unassembled WGS sequence"/>
</dbReference>
<sequence>MSAAGSFETITGEKRRVAHRPNESVKDVIRGLAFKKQSVAQMVNLLASKNGKKDNRVQLQHGSKEIKKTRSFHRSRRLMSSSEEEEEEEEEEELIENGSDDEDLKILETPHTTSNWRGQNSDAEVDEDKKELSEVPSRSVRAVPNIMQKDLTFEERLQTLTDSESGDQKTDEKQSMKWLCKPRLNGFLKQDDTHIATQPATKRVGRKRAIISSSSDEKSESGEERVPISLKMMVKRVKKHKKYVNSSSEESESDDEHYDSDSSARIGKSDNNSENGQIVQRRNNQNTPSSMVLKNCCVTFFNEANRNMLMATPRISDKVADFILNNRPFRDYDDLESRLLQCPRGSYAAEQYLDFLENRSILENILDDCRRHSEEIYSALDSIKSKQLQMKPKLLSEECQLHPYQQIGLNWLMMMHKLKLNAILADEMGLGKTVQVIAFITYLKSEQIKGPHLIVVPSSTIENWLSEFSKWSPKVNIITYYGSIADRRQLRHMATDKNIDVLLTTYNMVGSKTEDRKFFKRFRINYVIYDEGHLLKNCNTDRYKNLMKIHGERKILITGTPLQNNLVELISLMYFTMTKLFTKYCDDIGQLLQQFQQKIPALEAKNGALYEADKIEQAKAILKPYILRRLKADVLSYLPKKKDRVIKCQMIREQKEIYTDLIREFRLLESNGEKYTSSPLMQLRQVANHPLLYRRLYDDDKVIQIAEILCSKENEYRKKKSDHVAEDLAFLSDFAISQLCSKFTSTQKFILNEEVALESGKLRELDKLLPSIKEKGDKVLIFSQFTSIMDILEVYLKLRDYQYCRLDGSTPVMERQDVINEYNSSPDLFVFLLSTKAGGLGINLTAANHIILHDIDFNPYNDKQAEGRCHRMGQTKEVFVVRLISADTVEEEMLALAQKKLELEKEVTGANTAESSEMEDLIVEKLLKKALAL</sequence>
<dbReference type="Pfam" id="PF00176">
    <property type="entry name" value="SNF2-rel_dom"/>
    <property type="match status" value="1"/>
</dbReference>
<dbReference type="AlphaFoldDB" id="A0AAF5Q4M3"/>
<feature type="compositionally biased region" description="Polar residues" evidence="13">
    <location>
        <begin position="269"/>
        <end position="287"/>
    </location>
</feature>
<evidence type="ECO:0000256" key="4">
    <source>
        <dbReference type="ARBA" id="ARBA00022741"/>
    </source>
</evidence>
<keyword evidence="6" id="KW-0347">Helicase</keyword>
<dbReference type="GO" id="GO:0005634">
    <property type="term" value="C:nucleus"/>
    <property type="evidence" value="ECO:0007669"/>
    <property type="project" value="UniProtKB-SubCell"/>
</dbReference>
<dbReference type="InterPro" id="IPR001650">
    <property type="entry name" value="Helicase_C-like"/>
</dbReference>
<evidence type="ECO:0000313" key="16">
    <source>
        <dbReference type="Proteomes" id="UP000093561"/>
    </source>
</evidence>
<dbReference type="FunFam" id="3.40.50.10810:FF:000014">
    <property type="entry name" value="SWI/SNF-related matrix-associated actin-dependent regulator of chromatin subfamily A containing DEAD/H box 1"/>
    <property type="match status" value="1"/>
</dbReference>
<dbReference type="PANTHER" id="PTHR10799">
    <property type="entry name" value="SNF2/RAD54 HELICASE FAMILY"/>
    <property type="match status" value="1"/>
</dbReference>
<feature type="region of interest" description="Disordered" evidence="13">
    <location>
        <begin position="49"/>
        <end position="143"/>
    </location>
</feature>
<comment type="similarity">
    <text evidence="2">Belongs to the SNF2/RAD54 helicase family.</text>
</comment>
<evidence type="ECO:0000259" key="14">
    <source>
        <dbReference type="PROSITE" id="PS51192"/>
    </source>
</evidence>
<reference evidence="17" key="3">
    <citation type="submission" date="2024-02" db="UniProtKB">
        <authorList>
            <consortium name="WormBaseParasite"/>
        </authorList>
    </citation>
    <scope>IDENTIFICATION</scope>
    <source>
        <strain evidence="17">pt0022</strain>
    </source>
</reference>
<dbReference type="WBParaSite" id="mrna-Wban_09987">
    <property type="protein sequence ID" value="mrna-Wban_09987"/>
    <property type="gene ID" value="Wban_09987"/>
</dbReference>
<dbReference type="GO" id="GO:0003678">
    <property type="term" value="F:DNA helicase activity"/>
    <property type="evidence" value="ECO:0007669"/>
    <property type="project" value="UniProtKB-EC"/>
</dbReference>
<dbReference type="PROSITE" id="PS51194">
    <property type="entry name" value="HELICASE_CTER"/>
    <property type="match status" value="1"/>
</dbReference>
<dbReference type="Pfam" id="PF00271">
    <property type="entry name" value="Helicase_C"/>
    <property type="match status" value="1"/>
</dbReference>
<dbReference type="InterPro" id="IPR049730">
    <property type="entry name" value="SNF2/RAD54-like_C"/>
</dbReference>
<evidence type="ECO:0000256" key="7">
    <source>
        <dbReference type="ARBA" id="ARBA00022840"/>
    </source>
</evidence>
<keyword evidence="5" id="KW-0378">Hydrolase</keyword>
<comment type="function">
    <text evidence="11">DNA helicase that possesses intrinsic ATP-dependent nucleosome-remodeling activity and is both required for DNA repair and heterochromatin organization. Promotes DNA end resection of double-strand breaks (DSBs) following DNA damage: probably acts by weakening histone DNA interactions in nucleosomes flanking DSBs.</text>
</comment>
<evidence type="ECO:0000256" key="6">
    <source>
        <dbReference type="ARBA" id="ARBA00022806"/>
    </source>
</evidence>
<evidence type="ECO:0000256" key="2">
    <source>
        <dbReference type="ARBA" id="ARBA00007025"/>
    </source>
</evidence>
<dbReference type="CDD" id="cd18793">
    <property type="entry name" value="SF2_C_SNF"/>
    <property type="match status" value="1"/>
</dbReference>
<evidence type="ECO:0000256" key="8">
    <source>
        <dbReference type="ARBA" id="ARBA00022853"/>
    </source>
</evidence>
<dbReference type="GO" id="GO:0016787">
    <property type="term" value="F:hydrolase activity"/>
    <property type="evidence" value="ECO:0007669"/>
    <property type="project" value="UniProtKB-KW"/>
</dbReference>
<dbReference type="EC" id="3.6.4.12" evidence="3"/>
<reference evidence="16" key="1">
    <citation type="submission" date="2015-03" db="EMBL/GenBank/DDBJ databases">
        <title>Wuchereria bancrofti Genome Sequencing Papua New Guinea Strain.</title>
        <authorList>
            <person name="Small S.T."/>
            <person name="Serre D."/>
            <person name="Zimmerman P.A."/>
        </authorList>
    </citation>
    <scope>NUCLEOTIDE SEQUENCE [LARGE SCALE GENOMIC DNA]</scope>
    <source>
        <strain evidence="16">pt0022</strain>
    </source>
</reference>
<protein>
    <recommendedName>
        <fullName evidence="12">SWI/SNF-related matrix-associated actin-dependent regulator of chromatin subfamily A containing DEAD/H box 1 homolog</fullName>
        <ecNumber evidence="3">3.6.4.12</ecNumber>
    </recommendedName>
</protein>
<dbReference type="SMART" id="SM00490">
    <property type="entry name" value="HELICc"/>
    <property type="match status" value="1"/>
</dbReference>
<dbReference type="SMART" id="SM00487">
    <property type="entry name" value="DEXDc"/>
    <property type="match status" value="1"/>
</dbReference>
<evidence type="ECO:0000256" key="3">
    <source>
        <dbReference type="ARBA" id="ARBA00012551"/>
    </source>
</evidence>
<evidence type="ECO:0000256" key="10">
    <source>
        <dbReference type="ARBA" id="ARBA00023242"/>
    </source>
</evidence>
<keyword evidence="4" id="KW-0547">Nucleotide-binding</keyword>
<dbReference type="InterPro" id="IPR000330">
    <property type="entry name" value="SNF2_N"/>
</dbReference>
<evidence type="ECO:0000256" key="1">
    <source>
        <dbReference type="ARBA" id="ARBA00004123"/>
    </source>
</evidence>